<dbReference type="GeneID" id="93580699"/>
<dbReference type="VEuPathDB" id="FungiDB:ASPBRDRAFT_603420"/>
<feature type="region of interest" description="Disordered" evidence="1">
    <location>
        <begin position="41"/>
        <end position="60"/>
    </location>
</feature>
<evidence type="ECO:0000256" key="1">
    <source>
        <dbReference type="SAM" id="MobiDB-lite"/>
    </source>
</evidence>
<accession>A0A1L9UHG3</accession>
<keyword evidence="3" id="KW-1185">Reference proteome</keyword>
<protein>
    <submittedName>
        <fullName evidence="2">Uncharacterized protein</fullName>
    </submittedName>
</protein>
<gene>
    <name evidence="2" type="ORF">ASPBRDRAFT_603420</name>
</gene>
<evidence type="ECO:0000313" key="3">
    <source>
        <dbReference type="Proteomes" id="UP000184499"/>
    </source>
</evidence>
<proteinExistence type="predicted"/>
<organism evidence="2 3">
    <name type="scientific">Aspergillus brasiliensis (strain CBS 101740 / IMI 381727 / IBT 21946)</name>
    <dbReference type="NCBI Taxonomy" id="767769"/>
    <lineage>
        <taxon>Eukaryota</taxon>
        <taxon>Fungi</taxon>
        <taxon>Dikarya</taxon>
        <taxon>Ascomycota</taxon>
        <taxon>Pezizomycotina</taxon>
        <taxon>Eurotiomycetes</taxon>
        <taxon>Eurotiomycetidae</taxon>
        <taxon>Eurotiales</taxon>
        <taxon>Aspergillaceae</taxon>
        <taxon>Aspergillus</taxon>
        <taxon>Aspergillus subgen. Circumdati</taxon>
    </lineage>
</organism>
<dbReference type="Proteomes" id="UP000184499">
    <property type="component" value="Unassembled WGS sequence"/>
</dbReference>
<dbReference type="RefSeq" id="XP_067478371.1">
    <property type="nucleotide sequence ID" value="XM_067628211.1"/>
</dbReference>
<name>A0A1L9UHG3_ASPBC</name>
<sequence>MRGPPSSWTNQRQKIVVLDKARWNVRAASIRWWQNGENLTDSMPLGSETGGEQRKKEKRIRMGQIWHRSLPSSSNRFRGDRKQRLSDAQICTKIMDGYQLVLQWYKIYGDWREPERAKWSLSVPASQDRDTPPRTSYDAALNKIGRRNRLRILPINYFPVLTLRRICWTIEAAAHHATPMSD</sequence>
<dbReference type="EMBL" id="KV878685">
    <property type="protein sequence ID" value="OJJ71123.1"/>
    <property type="molecule type" value="Genomic_DNA"/>
</dbReference>
<evidence type="ECO:0000313" key="2">
    <source>
        <dbReference type="EMBL" id="OJJ71123.1"/>
    </source>
</evidence>
<reference evidence="3" key="1">
    <citation type="journal article" date="2017" name="Genome Biol.">
        <title>Comparative genomics reveals high biological diversity and specific adaptations in the industrially and medically important fungal genus Aspergillus.</title>
        <authorList>
            <person name="de Vries R.P."/>
            <person name="Riley R."/>
            <person name="Wiebenga A."/>
            <person name="Aguilar-Osorio G."/>
            <person name="Amillis S."/>
            <person name="Uchima C.A."/>
            <person name="Anderluh G."/>
            <person name="Asadollahi M."/>
            <person name="Askin M."/>
            <person name="Barry K."/>
            <person name="Battaglia E."/>
            <person name="Bayram O."/>
            <person name="Benocci T."/>
            <person name="Braus-Stromeyer S.A."/>
            <person name="Caldana C."/>
            <person name="Canovas D."/>
            <person name="Cerqueira G.C."/>
            <person name="Chen F."/>
            <person name="Chen W."/>
            <person name="Choi C."/>
            <person name="Clum A."/>
            <person name="Dos Santos R.A."/>
            <person name="Damasio A.R."/>
            <person name="Diallinas G."/>
            <person name="Emri T."/>
            <person name="Fekete E."/>
            <person name="Flipphi M."/>
            <person name="Freyberg S."/>
            <person name="Gallo A."/>
            <person name="Gournas C."/>
            <person name="Habgood R."/>
            <person name="Hainaut M."/>
            <person name="Harispe M.L."/>
            <person name="Henrissat B."/>
            <person name="Hilden K.S."/>
            <person name="Hope R."/>
            <person name="Hossain A."/>
            <person name="Karabika E."/>
            <person name="Karaffa L."/>
            <person name="Karanyi Z."/>
            <person name="Krasevec N."/>
            <person name="Kuo A."/>
            <person name="Kusch H."/>
            <person name="LaButti K."/>
            <person name="Lagendijk E.L."/>
            <person name="Lapidus A."/>
            <person name="Levasseur A."/>
            <person name="Lindquist E."/>
            <person name="Lipzen A."/>
            <person name="Logrieco A.F."/>
            <person name="MacCabe A."/>
            <person name="Maekelae M.R."/>
            <person name="Malavazi I."/>
            <person name="Melin P."/>
            <person name="Meyer V."/>
            <person name="Mielnichuk N."/>
            <person name="Miskei M."/>
            <person name="Molnar A.P."/>
            <person name="Mule G."/>
            <person name="Ngan C.Y."/>
            <person name="Orejas M."/>
            <person name="Orosz E."/>
            <person name="Ouedraogo J.P."/>
            <person name="Overkamp K.M."/>
            <person name="Park H.-S."/>
            <person name="Perrone G."/>
            <person name="Piumi F."/>
            <person name="Punt P.J."/>
            <person name="Ram A.F."/>
            <person name="Ramon A."/>
            <person name="Rauscher S."/>
            <person name="Record E."/>
            <person name="Riano-Pachon D.M."/>
            <person name="Robert V."/>
            <person name="Roehrig J."/>
            <person name="Ruller R."/>
            <person name="Salamov A."/>
            <person name="Salih N.S."/>
            <person name="Samson R.A."/>
            <person name="Sandor E."/>
            <person name="Sanguinetti M."/>
            <person name="Schuetze T."/>
            <person name="Sepcic K."/>
            <person name="Shelest E."/>
            <person name="Sherlock G."/>
            <person name="Sophianopoulou V."/>
            <person name="Squina F.M."/>
            <person name="Sun H."/>
            <person name="Susca A."/>
            <person name="Todd R.B."/>
            <person name="Tsang A."/>
            <person name="Unkles S.E."/>
            <person name="van de Wiele N."/>
            <person name="van Rossen-Uffink D."/>
            <person name="Oliveira J.V."/>
            <person name="Vesth T.C."/>
            <person name="Visser J."/>
            <person name="Yu J.-H."/>
            <person name="Zhou M."/>
            <person name="Andersen M.R."/>
            <person name="Archer D.B."/>
            <person name="Baker S.E."/>
            <person name="Benoit I."/>
            <person name="Brakhage A.A."/>
            <person name="Braus G.H."/>
            <person name="Fischer R."/>
            <person name="Frisvad J.C."/>
            <person name="Goldman G.H."/>
            <person name="Houbraken J."/>
            <person name="Oakley B."/>
            <person name="Pocsi I."/>
            <person name="Scazzocchio C."/>
            <person name="Seiboth B."/>
            <person name="vanKuyk P.A."/>
            <person name="Wortman J."/>
            <person name="Dyer P.S."/>
            <person name="Grigoriev I.V."/>
        </authorList>
    </citation>
    <scope>NUCLEOTIDE SEQUENCE [LARGE SCALE GENOMIC DNA]</scope>
    <source>
        <strain evidence="3">CBS 101740 / IMI 381727 / IBT 21946</strain>
    </source>
</reference>
<dbReference type="AlphaFoldDB" id="A0A1L9UHG3"/>